<keyword evidence="2" id="KW-1133">Transmembrane helix</keyword>
<evidence type="ECO:0000256" key="2">
    <source>
        <dbReference type="SAM" id="Phobius"/>
    </source>
</evidence>
<name>A0A401ZB21_9CHLR</name>
<proteinExistence type="predicted"/>
<reference evidence="4" key="1">
    <citation type="submission" date="2018-12" db="EMBL/GenBank/DDBJ databases">
        <title>Tengunoibacter tsumagoiensis gen. nov., sp. nov., Dictyobacter kobayashii sp. nov., D. alpinus sp. nov., and D. joshuensis sp. nov. and description of Dictyobacteraceae fam. nov. within the order Ktedonobacterales isolated from Tengu-no-mugimeshi.</title>
        <authorList>
            <person name="Wang C.M."/>
            <person name="Zheng Y."/>
            <person name="Sakai Y."/>
            <person name="Toyoda A."/>
            <person name="Minakuchi Y."/>
            <person name="Abe K."/>
            <person name="Yokota A."/>
            <person name="Yabe S."/>
        </authorList>
    </citation>
    <scope>NUCLEOTIDE SEQUENCE [LARGE SCALE GENOMIC DNA]</scope>
    <source>
        <strain evidence="4">S-27</strain>
    </source>
</reference>
<sequence>MDSQEQRPNPSSYQGYEGASTYRHDVPPYEREQATYGQPSGSNQFADDNFVEAVAQRLGQRLNQNQNFGGKIHQPGSTRSKASSGQRLALAIVSIGVLVPLSGILLSGLGGAIGFASFIVAGGIIALVNLIFNLLG</sequence>
<evidence type="ECO:0000313" key="3">
    <source>
        <dbReference type="EMBL" id="GCE04101.1"/>
    </source>
</evidence>
<dbReference type="AlphaFoldDB" id="A0A401ZB21"/>
<gene>
    <name evidence="3" type="ORF">KDAU_14300</name>
</gene>
<organism evidence="3 4">
    <name type="scientific">Dictyobacter aurantiacus</name>
    <dbReference type="NCBI Taxonomy" id="1936993"/>
    <lineage>
        <taxon>Bacteria</taxon>
        <taxon>Bacillati</taxon>
        <taxon>Chloroflexota</taxon>
        <taxon>Ktedonobacteria</taxon>
        <taxon>Ktedonobacterales</taxon>
        <taxon>Dictyobacteraceae</taxon>
        <taxon>Dictyobacter</taxon>
    </lineage>
</organism>
<feature type="compositionally biased region" description="Polar residues" evidence="1">
    <location>
        <begin position="1"/>
        <end position="14"/>
    </location>
</feature>
<keyword evidence="4" id="KW-1185">Reference proteome</keyword>
<keyword evidence="2" id="KW-0812">Transmembrane</keyword>
<feature type="region of interest" description="Disordered" evidence="1">
    <location>
        <begin position="1"/>
        <end position="43"/>
    </location>
</feature>
<evidence type="ECO:0000256" key="1">
    <source>
        <dbReference type="SAM" id="MobiDB-lite"/>
    </source>
</evidence>
<accession>A0A401ZB21</accession>
<feature type="compositionally biased region" description="Basic and acidic residues" evidence="1">
    <location>
        <begin position="22"/>
        <end position="33"/>
    </location>
</feature>
<dbReference type="EMBL" id="BIFQ01000001">
    <property type="protein sequence ID" value="GCE04101.1"/>
    <property type="molecule type" value="Genomic_DNA"/>
</dbReference>
<protein>
    <submittedName>
        <fullName evidence="3">Uncharacterized protein</fullName>
    </submittedName>
</protein>
<keyword evidence="2" id="KW-0472">Membrane</keyword>
<feature type="transmembrane region" description="Helical" evidence="2">
    <location>
        <begin position="112"/>
        <end position="135"/>
    </location>
</feature>
<comment type="caution">
    <text evidence="3">The sequence shown here is derived from an EMBL/GenBank/DDBJ whole genome shotgun (WGS) entry which is preliminary data.</text>
</comment>
<evidence type="ECO:0000313" key="4">
    <source>
        <dbReference type="Proteomes" id="UP000287224"/>
    </source>
</evidence>
<dbReference type="Proteomes" id="UP000287224">
    <property type="component" value="Unassembled WGS sequence"/>
</dbReference>
<feature type="transmembrane region" description="Helical" evidence="2">
    <location>
        <begin position="88"/>
        <end position="106"/>
    </location>
</feature>